<dbReference type="CDD" id="cd00067">
    <property type="entry name" value="GAL4"/>
    <property type="match status" value="1"/>
</dbReference>
<feature type="domain" description="Zn(2)-C6 fungal-type" evidence="6">
    <location>
        <begin position="30"/>
        <end position="59"/>
    </location>
</feature>
<dbReference type="GO" id="GO:0000981">
    <property type="term" value="F:DNA-binding transcription factor activity, RNA polymerase II-specific"/>
    <property type="evidence" value="ECO:0007669"/>
    <property type="project" value="InterPro"/>
</dbReference>
<dbReference type="SMART" id="SM00066">
    <property type="entry name" value="GAL4"/>
    <property type="match status" value="1"/>
</dbReference>
<dbReference type="GO" id="GO:0006351">
    <property type="term" value="P:DNA-templated transcription"/>
    <property type="evidence" value="ECO:0007669"/>
    <property type="project" value="InterPro"/>
</dbReference>
<dbReference type="InterPro" id="IPR036864">
    <property type="entry name" value="Zn2-C6_fun-type_DNA-bd_sf"/>
</dbReference>
<dbReference type="Pfam" id="PF04082">
    <property type="entry name" value="Fungal_trans"/>
    <property type="match status" value="1"/>
</dbReference>
<dbReference type="EMBL" id="PDLN01000003">
    <property type="protein sequence ID" value="RDW91644.1"/>
    <property type="molecule type" value="Genomic_DNA"/>
</dbReference>
<keyword evidence="5" id="KW-0472">Membrane</keyword>
<dbReference type="PANTHER" id="PTHR31001">
    <property type="entry name" value="UNCHARACTERIZED TRANSCRIPTIONAL REGULATORY PROTEIN"/>
    <property type="match status" value="1"/>
</dbReference>
<dbReference type="GO" id="GO:0003677">
    <property type="term" value="F:DNA binding"/>
    <property type="evidence" value="ECO:0007669"/>
    <property type="project" value="InterPro"/>
</dbReference>
<evidence type="ECO:0000259" key="6">
    <source>
        <dbReference type="PROSITE" id="PS50048"/>
    </source>
</evidence>
<evidence type="ECO:0000256" key="5">
    <source>
        <dbReference type="SAM" id="Phobius"/>
    </source>
</evidence>
<keyword evidence="3" id="KW-0539">Nucleus</keyword>
<reference evidence="7 8" key="1">
    <citation type="journal article" date="2018" name="IMA Fungus">
        <title>IMA Genome-F 9: Draft genome sequence of Annulohypoxylon stygium, Aspergillus mulundensis, Berkeleyomyces basicola (syn. Thielaviopsis basicola), Ceratocystis smalleyi, two Cercospora beticola strains, Coleophoma cylindrospora, Fusarium fracticaudum, Phialophora cf. hyalina, and Morchella septimelata.</title>
        <authorList>
            <person name="Wingfield B.D."/>
            <person name="Bills G.F."/>
            <person name="Dong Y."/>
            <person name="Huang W."/>
            <person name="Nel W.J."/>
            <person name="Swalarsk-Parry B.S."/>
            <person name="Vaghefi N."/>
            <person name="Wilken P.M."/>
            <person name="An Z."/>
            <person name="de Beer Z.W."/>
            <person name="De Vos L."/>
            <person name="Chen L."/>
            <person name="Duong T.A."/>
            <person name="Gao Y."/>
            <person name="Hammerbacher A."/>
            <person name="Kikkert J.R."/>
            <person name="Li Y."/>
            <person name="Li H."/>
            <person name="Li K."/>
            <person name="Li Q."/>
            <person name="Liu X."/>
            <person name="Ma X."/>
            <person name="Naidoo K."/>
            <person name="Pethybridge S.J."/>
            <person name="Sun J."/>
            <person name="Steenkamp E.T."/>
            <person name="van der Nest M.A."/>
            <person name="van Wyk S."/>
            <person name="Wingfield M.J."/>
            <person name="Xiong C."/>
            <person name="Yue Q."/>
            <person name="Zhang X."/>
        </authorList>
    </citation>
    <scope>NUCLEOTIDE SEQUENCE [LARGE SCALE GENOMIC DNA]</scope>
    <source>
        <strain evidence="7 8">BP5796</strain>
    </source>
</reference>
<dbReference type="InterPro" id="IPR050613">
    <property type="entry name" value="Sec_Metabolite_Reg"/>
</dbReference>
<name>A0A3D8SZC2_9HELO</name>
<comment type="subcellular location">
    <subcellularLocation>
        <location evidence="1">Nucleus</location>
    </subcellularLocation>
</comment>
<dbReference type="InterPro" id="IPR001138">
    <property type="entry name" value="Zn2Cys6_DnaBD"/>
</dbReference>
<organism evidence="7 8">
    <name type="scientific">Coleophoma crateriformis</name>
    <dbReference type="NCBI Taxonomy" id="565419"/>
    <lineage>
        <taxon>Eukaryota</taxon>
        <taxon>Fungi</taxon>
        <taxon>Dikarya</taxon>
        <taxon>Ascomycota</taxon>
        <taxon>Pezizomycotina</taxon>
        <taxon>Leotiomycetes</taxon>
        <taxon>Helotiales</taxon>
        <taxon>Dermateaceae</taxon>
        <taxon>Coleophoma</taxon>
    </lineage>
</organism>
<keyword evidence="5" id="KW-0812">Transmembrane</keyword>
<dbReference type="SUPFAM" id="SSF57701">
    <property type="entry name" value="Zn2/Cys6 DNA-binding domain"/>
    <property type="match status" value="1"/>
</dbReference>
<proteinExistence type="predicted"/>
<dbReference type="GO" id="GO:0005634">
    <property type="term" value="C:nucleus"/>
    <property type="evidence" value="ECO:0007669"/>
    <property type="project" value="UniProtKB-SubCell"/>
</dbReference>
<dbReference type="CDD" id="cd12148">
    <property type="entry name" value="fungal_TF_MHR"/>
    <property type="match status" value="1"/>
</dbReference>
<protein>
    <recommendedName>
        <fullName evidence="6">Zn(2)-C6 fungal-type domain-containing protein</fullName>
    </recommendedName>
</protein>
<comment type="caution">
    <text evidence="7">The sequence shown here is derived from an EMBL/GenBank/DDBJ whole genome shotgun (WGS) entry which is preliminary data.</text>
</comment>
<dbReference type="PANTHER" id="PTHR31001:SF90">
    <property type="entry name" value="CENTROMERE DNA-BINDING PROTEIN COMPLEX CBF3 SUBUNIT B"/>
    <property type="match status" value="1"/>
</dbReference>
<dbReference type="Gene3D" id="4.10.240.10">
    <property type="entry name" value="Zn(2)-C6 fungal-type DNA-binding domain"/>
    <property type="match status" value="1"/>
</dbReference>
<evidence type="ECO:0000256" key="4">
    <source>
        <dbReference type="SAM" id="MobiDB-lite"/>
    </source>
</evidence>
<feature type="region of interest" description="Disordered" evidence="4">
    <location>
        <begin position="1"/>
        <end position="23"/>
    </location>
</feature>
<evidence type="ECO:0000256" key="1">
    <source>
        <dbReference type="ARBA" id="ARBA00004123"/>
    </source>
</evidence>
<feature type="region of interest" description="Disordered" evidence="4">
    <location>
        <begin position="68"/>
        <end position="106"/>
    </location>
</feature>
<evidence type="ECO:0000256" key="3">
    <source>
        <dbReference type="ARBA" id="ARBA00023242"/>
    </source>
</evidence>
<dbReference type="PROSITE" id="PS50048">
    <property type="entry name" value="ZN2_CY6_FUNGAL_2"/>
    <property type="match status" value="1"/>
</dbReference>
<keyword evidence="5" id="KW-1133">Transmembrane helix</keyword>
<dbReference type="Proteomes" id="UP000256328">
    <property type="component" value="Unassembled WGS sequence"/>
</dbReference>
<sequence length="713" mass="81605">MSTEILPTDAREKSPADPPRARLAQRRPLACQACTKSKVRCDKIIPCGRCHKRGIQCNREDVVLSALSSRRRKRRHSHSEIHLQHAAEPWSAMPSPGEHRESRDRHYHDERLGNSHLAEKTLNIYPQIRPQSQYVAFQQQNNNLNTERDFHQNVRSPIATIPAMTPRYMQNANKGAGKAWQSRPLVQPEFEDLATGIEGLAWGRHQCHRYPHKTCIQIENSCETRSVVPISDPFLERLPDSTVARELVDFHIRYLCWNHNVLHVPTFRHQCEIFWSSGTVEDGQWLALYCAVLSSATWSVQTCPGYMENIGQVQFTQSASDLFDMATDALNDHKFMSRHTVFSLQAVCISGMVGNVIGKSDLLTTLVSACIRIAQCLGLHRILDEDKDDTWDEVVEKEVGRRVWWKLVEIDYHSMPYTGTCCINLRQFTTRPPLNCNDEDLQEQDESCPTTSTYSIIMAKIALLIPDLLDGICTLDDLAKRYEHVIDVDRRMRQVVAKIPPVFLRNRNAEVTHETEWMTVARRTLAIAAADKIIMIHRSFLLKSFQSPAYLFTRTTCVSAAITILREHEQIANIGSDCPPIWVHSAFCVTAIVVMCLNLLYCHGSMTQATKDQHQTLISKARNRLSKHRNDTMARRGVLLIDAMLDEDIFQLATQHAPHSSSRPEFLRILNHFLQRDQEGTNKHSSMPDSSTFEPGLWNQVEDFDMWYTQMFG</sequence>
<dbReference type="PROSITE" id="PS00463">
    <property type="entry name" value="ZN2_CY6_FUNGAL_1"/>
    <property type="match status" value="1"/>
</dbReference>
<dbReference type="InterPro" id="IPR007219">
    <property type="entry name" value="XnlR_reg_dom"/>
</dbReference>
<keyword evidence="2" id="KW-0479">Metal-binding</keyword>
<gene>
    <name evidence="7" type="ORF">BP5796_02809</name>
</gene>
<feature type="compositionally biased region" description="Basic and acidic residues" evidence="4">
    <location>
        <begin position="97"/>
        <end position="106"/>
    </location>
</feature>
<dbReference type="SMART" id="SM00906">
    <property type="entry name" value="Fungal_trans"/>
    <property type="match status" value="1"/>
</dbReference>
<dbReference type="OrthoDB" id="1747771at2759"/>
<evidence type="ECO:0000256" key="2">
    <source>
        <dbReference type="ARBA" id="ARBA00022723"/>
    </source>
</evidence>
<evidence type="ECO:0000313" key="7">
    <source>
        <dbReference type="EMBL" id="RDW91644.1"/>
    </source>
</evidence>
<dbReference type="GO" id="GO:0008270">
    <property type="term" value="F:zinc ion binding"/>
    <property type="evidence" value="ECO:0007669"/>
    <property type="project" value="InterPro"/>
</dbReference>
<dbReference type="AlphaFoldDB" id="A0A3D8SZC2"/>
<keyword evidence="8" id="KW-1185">Reference proteome</keyword>
<dbReference type="Pfam" id="PF00172">
    <property type="entry name" value="Zn_clus"/>
    <property type="match status" value="1"/>
</dbReference>
<evidence type="ECO:0000313" key="8">
    <source>
        <dbReference type="Proteomes" id="UP000256328"/>
    </source>
</evidence>
<feature type="transmembrane region" description="Helical" evidence="5">
    <location>
        <begin position="581"/>
        <end position="601"/>
    </location>
</feature>
<accession>A0A3D8SZC2</accession>